<comment type="caution">
    <text evidence="5">The sequence shown here is derived from an EMBL/GenBank/DDBJ whole genome shotgun (WGS) entry which is preliminary data.</text>
</comment>
<evidence type="ECO:0008006" key="7">
    <source>
        <dbReference type="Google" id="ProtNLM"/>
    </source>
</evidence>
<dbReference type="GO" id="GO:0006508">
    <property type="term" value="P:proteolysis"/>
    <property type="evidence" value="ECO:0007669"/>
    <property type="project" value="UniProtKB-KW"/>
</dbReference>
<name>A0A4V2MXU2_9APHY</name>
<dbReference type="PANTHER" id="PTHR23402">
    <property type="entry name" value="PROTEASE FAMILY C15 PYROGLUTAMYL-PEPTIDASE I-RELATED"/>
    <property type="match status" value="1"/>
</dbReference>
<keyword evidence="2" id="KW-0645">Protease</keyword>
<dbReference type="GO" id="GO:0008234">
    <property type="term" value="F:cysteine-type peptidase activity"/>
    <property type="evidence" value="ECO:0007669"/>
    <property type="project" value="UniProtKB-KW"/>
</dbReference>
<keyword evidence="4" id="KW-0788">Thiol protease</keyword>
<evidence type="ECO:0000256" key="3">
    <source>
        <dbReference type="ARBA" id="ARBA00022801"/>
    </source>
</evidence>
<dbReference type="OrthoDB" id="407146at2759"/>
<keyword evidence="3" id="KW-0378">Hydrolase</keyword>
<protein>
    <recommendedName>
        <fullName evidence="7">Peptidase C15, pyroglutamyl peptidase I-like protein</fullName>
    </recommendedName>
</protein>
<dbReference type="AlphaFoldDB" id="A0A4V2MXU2"/>
<sequence>MPALPLQPQPNAKRVLITGFGVSRRLSQILTELLTDLGAIDRSYLQPFKGFENGNPSWKAVQKLHNEVLYTQSPVEPVTYHDQAVVAPPRPDASHPIHITAFEIATEYEAVLTKVPGFHARPPQLPAPADPLFSVSRPPEKGYDFIMHVGVAPPGPLRLEKLGDKTGYNKADAAKLLAPVVGSHLDGKEIRGFGVGYEKLSEKLETQLNLDDLLQHLKGEGIEEVRISDDAGHYLCDFIYYCSLAEAEKQKGVHGATPVFFMHCSPEDEPFSTQDVIEAIKKVVIWACARL</sequence>
<dbReference type="SUPFAM" id="SSF53182">
    <property type="entry name" value="Pyrrolidone carboxyl peptidase (pyroglutamate aminopeptidase)"/>
    <property type="match status" value="1"/>
</dbReference>
<reference evidence="5 6" key="1">
    <citation type="submission" date="2018-11" db="EMBL/GenBank/DDBJ databases">
        <title>Genome assembly of Steccherinum ochraceum LE-BIN_3174, the white-rot fungus of the Steccherinaceae family (The Residual Polyporoid clade, Polyporales, Basidiomycota).</title>
        <authorList>
            <person name="Fedorova T.V."/>
            <person name="Glazunova O.A."/>
            <person name="Landesman E.O."/>
            <person name="Moiseenko K.V."/>
            <person name="Psurtseva N.V."/>
            <person name="Savinova O.S."/>
            <person name="Shakhova N.V."/>
            <person name="Tyazhelova T.V."/>
            <person name="Vasina D.V."/>
        </authorList>
    </citation>
    <scope>NUCLEOTIDE SEQUENCE [LARGE SCALE GENOMIC DNA]</scope>
    <source>
        <strain evidence="5 6">LE-BIN_3174</strain>
    </source>
</reference>
<organism evidence="5 6">
    <name type="scientific">Steccherinum ochraceum</name>
    <dbReference type="NCBI Taxonomy" id="92696"/>
    <lineage>
        <taxon>Eukaryota</taxon>
        <taxon>Fungi</taxon>
        <taxon>Dikarya</taxon>
        <taxon>Basidiomycota</taxon>
        <taxon>Agaricomycotina</taxon>
        <taxon>Agaricomycetes</taxon>
        <taxon>Polyporales</taxon>
        <taxon>Steccherinaceae</taxon>
        <taxon>Steccherinum</taxon>
    </lineage>
</organism>
<evidence type="ECO:0000256" key="1">
    <source>
        <dbReference type="ARBA" id="ARBA00006641"/>
    </source>
</evidence>
<dbReference type="InterPro" id="IPR016125">
    <property type="entry name" value="Peptidase_C15-like"/>
</dbReference>
<dbReference type="EMBL" id="RWJN01000006">
    <property type="protein sequence ID" value="TCD71417.1"/>
    <property type="molecule type" value="Genomic_DNA"/>
</dbReference>
<evidence type="ECO:0000256" key="2">
    <source>
        <dbReference type="ARBA" id="ARBA00022670"/>
    </source>
</evidence>
<dbReference type="Gene3D" id="3.40.630.20">
    <property type="entry name" value="Peptidase C15, pyroglutamyl peptidase I-like"/>
    <property type="match status" value="1"/>
</dbReference>
<evidence type="ECO:0000256" key="4">
    <source>
        <dbReference type="ARBA" id="ARBA00022807"/>
    </source>
</evidence>
<dbReference type="Proteomes" id="UP000292702">
    <property type="component" value="Unassembled WGS sequence"/>
</dbReference>
<accession>A0A4V2MXU2</accession>
<evidence type="ECO:0000313" key="6">
    <source>
        <dbReference type="Proteomes" id="UP000292702"/>
    </source>
</evidence>
<proteinExistence type="inferred from homology"/>
<dbReference type="InterPro" id="IPR036440">
    <property type="entry name" value="Peptidase_C15-like_sf"/>
</dbReference>
<gene>
    <name evidence="5" type="ORF">EIP91_010123</name>
</gene>
<evidence type="ECO:0000313" key="5">
    <source>
        <dbReference type="EMBL" id="TCD71417.1"/>
    </source>
</evidence>
<comment type="similarity">
    <text evidence="1">Belongs to the peptidase C15 family.</text>
</comment>
<keyword evidence="6" id="KW-1185">Reference proteome</keyword>
<dbReference type="PANTHER" id="PTHR23402:SF1">
    <property type="entry name" value="PYROGLUTAMYL-PEPTIDASE I"/>
    <property type="match status" value="1"/>
</dbReference>